<sequence>MRIVDFLIADDIRFERGEKVSIIGVYNESISVEGVLTLPFPLHIGFYIRIQLEDGEKPDGFSIDIRSNETPIAEVRGTIAYKEDETSGNVVIAIPANIFPVKESGKFEVTLRVLQGQDEFYCEKRSVPIIIEHDPDAIST</sequence>
<keyword evidence="2" id="KW-1185">Reference proteome</keyword>
<dbReference type="Proteomes" id="UP000683493">
    <property type="component" value="Chromosome"/>
</dbReference>
<organism evidence="1 2">
    <name type="scientific">Geomonas diazotrophica</name>
    <dbReference type="NCBI Taxonomy" id="2843197"/>
    <lineage>
        <taxon>Bacteria</taxon>
        <taxon>Pseudomonadati</taxon>
        <taxon>Thermodesulfobacteriota</taxon>
        <taxon>Desulfuromonadia</taxon>
        <taxon>Geobacterales</taxon>
        <taxon>Geobacteraceae</taxon>
        <taxon>Geomonas</taxon>
    </lineage>
</organism>
<accession>A0ABX8JIJ7</accession>
<dbReference type="EMBL" id="CP076724">
    <property type="protein sequence ID" value="QWV97454.1"/>
    <property type="molecule type" value="Genomic_DNA"/>
</dbReference>
<evidence type="ECO:0000313" key="2">
    <source>
        <dbReference type="Proteomes" id="UP000683493"/>
    </source>
</evidence>
<protein>
    <submittedName>
        <fullName evidence="1">Uncharacterized protein</fullName>
    </submittedName>
</protein>
<reference evidence="1 2" key="1">
    <citation type="submission" date="2021-06" db="EMBL/GenBank/DDBJ databases">
        <title>Gemonas diversity in paddy soil.</title>
        <authorList>
            <person name="Liu G."/>
        </authorList>
    </citation>
    <scope>NUCLEOTIDE SEQUENCE [LARGE SCALE GENOMIC DNA]</scope>
    <source>
        <strain evidence="1 2">RG29</strain>
    </source>
</reference>
<gene>
    <name evidence="1" type="ORF">KP005_19300</name>
</gene>
<proteinExistence type="predicted"/>
<evidence type="ECO:0000313" key="1">
    <source>
        <dbReference type="EMBL" id="QWV97454.1"/>
    </source>
</evidence>
<name>A0ABX8JIJ7_9BACT</name>